<dbReference type="PROSITE" id="PS50977">
    <property type="entry name" value="HTH_TETR_2"/>
    <property type="match status" value="1"/>
</dbReference>
<evidence type="ECO:0000256" key="1">
    <source>
        <dbReference type="ARBA" id="ARBA00023015"/>
    </source>
</evidence>
<reference evidence="6 7" key="1">
    <citation type="submission" date="2017-10" db="EMBL/GenBank/DDBJ databases">
        <title>Draft genome sequence of cellulolytic Actinomyces sp CtC72 isolated from cattle rumen fluid.</title>
        <authorList>
            <person name="Joshi A.J."/>
            <person name="Vasudevan G."/>
            <person name="Lanjekar V.B."/>
            <person name="Hivarkar S."/>
            <person name="Engineer A."/>
            <person name="Pore S.D."/>
            <person name="Dhakephalkar P.K."/>
            <person name="Dagar S."/>
        </authorList>
    </citation>
    <scope>NUCLEOTIDE SEQUENCE [LARGE SCALE GENOMIC DNA]</scope>
    <source>
        <strain evidence="7">CtC72</strain>
    </source>
</reference>
<dbReference type="RefSeq" id="WP_086614663.1">
    <property type="nucleotide sequence ID" value="NZ_MTPX02000082.1"/>
</dbReference>
<dbReference type="InterPro" id="IPR050109">
    <property type="entry name" value="HTH-type_TetR-like_transc_reg"/>
</dbReference>
<evidence type="ECO:0000256" key="2">
    <source>
        <dbReference type="ARBA" id="ARBA00023125"/>
    </source>
</evidence>
<dbReference type="SUPFAM" id="SSF46689">
    <property type="entry name" value="Homeodomain-like"/>
    <property type="match status" value="1"/>
</dbReference>
<dbReference type="PROSITE" id="PS01081">
    <property type="entry name" value="HTH_TETR_1"/>
    <property type="match status" value="1"/>
</dbReference>
<feature type="domain" description="HTH tetR-type" evidence="5">
    <location>
        <begin position="14"/>
        <end position="73"/>
    </location>
</feature>
<keyword evidence="1" id="KW-0805">Transcription regulation</keyword>
<dbReference type="InterPro" id="IPR023772">
    <property type="entry name" value="DNA-bd_HTH_TetR-type_CS"/>
</dbReference>
<dbReference type="EMBL" id="MTPX02000082">
    <property type="protein sequence ID" value="PHP51723.1"/>
    <property type="molecule type" value="Genomic_DNA"/>
</dbReference>
<organism evidence="6 7">
    <name type="scientific">Actinomyces ruminis</name>
    <dbReference type="NCBI Taxonomy" id="1937003"/>
    <lineage>
        <taxon>Bacteria</taxon>
        <taxon>Bacillati</taxon>
        <taxon>Actinomycetota</taxon>
        <taxon>Actinomycetes</taxon>
        <taxon>Actinomycetales</taxon>
        <taxon>Actinomycetaceae</taxon>
        <taxon>Actinomyces</taxon>
    </lineage>
</organism>
<dbReference type="PANTHER" id="PTHR30055">
    <property type="entry name" value="HTH-TYPE TRANSCRIPTIONAL REGULATOR RUTR"/>
    <property type="match status" value="1"/>
</dbReference>
<keyword evidence="7" id="KW-1185">Reference proteome</keyword>
<dbReference type="PANTHER" id="PTHR30055:SF234">
    <property type="entry name" value="HTH-TYPE TRANSCRIPTIONAL REGULATOR BETI"/>
    <property type="match status" value="1"/>
</dbReference>
<evidence type="ECO:0000313" key="7">
    <source>
        <dbReference type="Proteomes" id="UP000194577"/>
    </source>
</evidence>
<dbReference type="InterPro" id="IPR001647">
    <property type="entry name" value="HTH_TetR"/>
</dbReference>
<keyword evidence="2 4" id="KW-0238">DNA-binding</keyword>
<dbReference type="PRINTS" id="PR00455">
    <property type="entry name" value="HTHTETR"/>
</dbReference>
<dbReference type="Pfam" id="PF00440">
    <property type="entry name" value="TetR_N"/>
    <property type="match status" value="1"/>
</dbReference>
<accession>A0ABX4M980</accession>
<protein>
    <submittedName>
        <fullName evidence="6">TetR/AcrR family transcriptional regulator</fullName>
    </submittedName>
</protein>
<proteinExistence type="predicted"/>
<gene>
    <name evidence="6" type="ORF">BW737_014770</name>
</gene>
<dbReference type="Gene3D" id="1.10.357.10">
    <property type="entry name" value="Tetracycline Repressor, domain 2"/>
    <property type="match status" value="1"/>
</dbReference>
<evidence type="ECO:0000256" key="3">
    <source>
        <dbReference type="ARBA" id="ARBA00023163"/>
    </source>
</evidence>
<dbReference type="Proteomes" id="UP000194577">
    <property type="component" value="Unassembled WGS sequence"/>
</dbReference>
<evidence type="ECO:0000313" key="6">
    <source>
        <dbReference type="EMBL" id="PHP51723.1"/>
    </source>
</evidence>
<feature type="DNA-binding region" description="H-T-H motif" evidence="4">
    <location>
        <begin position="36"/>
        <end position="55"/>
    </location>
</feature>
<comment type="caution">
    <text evidence="6">The sequence shown here is derived from an EMBL/GenBank/DDBJ whole genome shotgun (WGS) entry which is preliminary data.</text>
</comment>
<name>A0ABX4M980_9ACTO</name>
<evidence type="ECO:0000259" key="5">
    <source>
        <dbReference type="PROSITE" id="PS50977"/>
    </source>
</evidence>
<sequence length="109" mass="11795">MPSAAVTPTRKDAARNRAKLLASAERLFSAEGLAVTLKDVARDAGVGVGTVYRHFPTKDALVAALFAEQLQQEVERARATAQAGDAWRALVDYLEQTMRLQASNRGLRA</sequence>
<dbReference type="InterPro" id="IPR009057">
    <property type="entry name" value="Homeodomain-like_sf"/>
</dbReference>
<evidence type="ECO:0000256" key="4">
    <source>
        <dbReference type="PROSITE-ProRule" id="PRU00335"/>
    </source>
</evidence>
<keyword evidence="3" id="KW-0804">Transcription</keyword>